<dbReference type="GO" id="GO:0020037">
    <property type="term" value="F:heme binding"/>
    <property type="evidence" value="ECO:0007669"/>
    <property type="project" value="InterPro"/>
</dbReference>
<dbReference type="InterPro" id="IPR011042">
    <property type="entry name" value="6-blade_b-propeller_TolB-like"/>
</dbReference>
<keyword evidence="1 4" id="KW-0349">Heme</keyword>
<gene>
    <name evidence="7" type="ORF">HNV11_16500</name>
</gene>
<dbReference type="InterPro" id="IPR036909">
    <property type="entry name" value="Cyt_c-like_dom_sf"/>
</dbReference>
<dbReference type="AlphaFoldDB" id="A0A6M5YBF0"/>
<keyword evidence="8" id="KW-1185">Reference proteome</keyword>
<sequence length="597" mass="66178">MPIQTHFFNGSRPAKRQLRFWVFIITGILGICAGANGQSSKVQPASKRGETTYATDKPTLQKGEQLFQTNCSTCHNFLQKGIGPNLSGVTSEVSPAWIHKFIRNAPAMISSGDARAKRLFDEYKQAMPPFSTLSDADIRAIMAFVHRNQKREPASADMSRLGAPLSDPMPQKIEKSGLRLILEEVTTAPATAEKVPLARINKMQVLPGKPDRLFIQDLRGTLYEMVDNKLRVYMEMAKERSGFIPTPGLATGFGSYAFHPDFNTNGLFYTTHTEKAHAAPADFAYADSIKVTLQWVLTEWKLPNPTADKFVGSGREMMRVNMVSPIHGVQEITFNPHTRPGSPDYGLLYIGVGDGGATENGYPFICRDNHHIWSSVLRIDPRGTNSKNGRYGIPASNPYAQDNDPATLGEIFCRGFRNPNRIAWTPDGKMLISDIGHANAEELNLGVAGADYGWPEREGNFRMYYRAKMDKVYALPEDDAALQYTYPAALYDHDEGNAISAGFVYSRTDLPPLTGKYIFGDIVNGRVFYVESSQLKPGQQAAIQEMEIQVGGSVTTFQALSGSKKTDLRFGLGLNNEFFLYTKADGKMYRIKGCEAR</sequence>
<organism evidence="7 8">
    <name type="scientific">Spirosoma taeanense</name>
    <dbReference type="NCBI Taxonomy" id="2735870"/>
    <lineage>
        <taxon>Bacteria</taxon>
        <taxon>Pseudomonadati</taxon>
        <taxon>Bacteroidota</taxon>
        <taxon>Cytophagia</taxon>
        <taxon>Cytophagales</taxon>
        <taxon>Cytophagaceae</taxon>
        <taxon>Spirosoma</taxon>
    </lineage>
</organism>
<dbReference type="KEGG" id="stae:HNV11_16500"/>
<reference evidence="7 8" key="1">
    <citation type="submission" date="2020-05" db="EMBL/GenBank/DDBJ databases">
        <title>Genome sequencing of Spirosoma sp. TS118.</title>
        <authorList>
            <person name="Lee J.-H."/>
            <person name="Jeong S."/>
            <person name="Zhao L."/>
            <person name="Jung J.-H."/>
            <person name="Kim M.-K."/>
            <person name="Lim S."/>
        </authorList>
    </citation>
    <scope>NUCLEOTIDE SEQUENCE [LARGE SCALE GENOMIC DNA]</scope>
    <source>
        <strain evidence="7 8">TS118</strain>
    </source>
</reference>
<feature type="transmembrane region" description="Helical" evidence="5">
    <location>
        <begin position="20"/>
        <end position="37"/>
    </location>
</feature>
<keyword evidence="2 4" id="KW-0479">Metal-binding</keyword>
<dbReference type="SUPFAM" id="SSF50952">
    <property type="entry name" value="Soluble quinoprotein glucose dehydrogenase"/>
    <property type="match status" value="1"/>
</dbReference>
<keyword evidence="5" id="KW-0812">Transmembrane</keyword>
<dbReference type="Gene3D" id="1.10.760.10">
    <property type="entry name" value="Cytochrome c-like domain"/>
    <property type="match status" value="1"/>
</dbReference>
<dbReference type="GO" id="GO:0009055">
    <property type="term" value="F:electron transfer activity"/>
    <property type="evidence" value="ECO:0007669"/>
    <property type="project" value="InterPro"/>
</dbReference>
<dbReference type="InterPro" id="IPR009056">
    <property type="entry name" value="Cyt_c-like_dom"/>
</dbReference>
<evidence type="ECO:0000259" key="6">
    <source>
        <dbReference type="PROSITE" id="PS51007"/>
    </source>
</evidence>
<dbReference type="PANTHER" id="PTHR19328">
    <property type="entry name" value="HEDGEHOG-INTERACTING PROTEIN"/>
    <property type="match status" value="1"/>
</dbReference>
<dbReference type="InterPro" id="IPR012938">
    <property type="entry name" value="Glc/Sorbosone_DH"/>
</dbReference>
<dbReference type="InterPro" id="IPR011041">
    <property type="entry name" value="Quinoprot_gluc/sorb_DH_b-prop"/>
</dbReference>
<dbReference type="PROSITE" id="PS51007">
    <property type="entry name" value="CYTC"/>
    <property type="match status" value="1"/>
</dbReference>
<accession>A0A6M5YBF0</accession>
<protein>
    <submittedName>
        <fullName evidence="7">C-type cytochrome</fullName>
    </submittedName>
</protein>
<dbReference type="GO" id="GO:0046872">
    <property type="term" value="F:metal ion binding"/>
    <property type="evidence" value="ECO:0007669"/>
    <property type="project" value="UniProtKB-KW"/>
</dbReference>
<keyword evidence="3 4" id="KW-0408">Iron</keyword>
<dbReference type="Proteomes" id="UP000502756">
    <property type="component" value="Chromosome"/>
</dbReference>
<evidence type="ECO:0000256" key="5">
    <source>
        <dbReference type="SAM" id="Phobius"/>
    </source>
</evidence>
<dbReference type="Gene3D" id="2.120.10.30">
    <property type="entry name" value="TolB, C-terminal domain"/>
    <property type="match status" value="1"/>
</dbReference>
<proteinExistence type="predicted"/>
<keyword evidence="5" id="KW-1133">Transmembrane helix</keyword>
<keyword evidence="5" id="KW-0472">Membrane</keyword>
<dbReference type="SUPFAM" id="SSF46626">
    <property type="entry name" value="Cytochrome c"/>
    <property type="match status" value="1"/>
</dbReference>
<evidence type="ECO:0000313" key="8">
    <source>
        <dbReference type="Proteomes" id="UP000502756"/>
    </source>
</evidence>
<evidence type="ECO:0000256" key="1">
    <source>
        <dbReference type="ARBA" id="ARBA00022617"/>
    </source>
</evidence>
<dbReference type="RefSeq" id="WP_171740709.1">
    <property type="nucleotide sequence ID" value="NZ_CP053435.1"/>
</dbReference>
<dbReference type="Pfam" id="PF00034">
    <property type="entry name" value="Cytochrom_C"/>
    <property type="match status" value="1"/>
</dbReference>
<name>A0A6M5YBF0_9BACT</name>
<evidence type="ECO:0000256" key="3">
    <source>
        <dbReference type="ARBA" id="ARBA00023004"/>
    </source>
</evidence>
<evidence type="ECO:0000313" key="7">
    <source>
        <dbReference type="EMBL" id="QJW90864.1"/>
    </source>
</evidence>
<dbReference type="Pfam" id="PF07995">
    <property type="entry name" value="GSDH"/>
    <property type="match status" value="1"/>
</dbReference>
<evidence type="ECO:0000256" key="4">
    <source>
        <dbReference type="PROSITE-ProRule" id="PRU00433"/>
    </source>
</evidence>
<dbReference type="EMBL" id="CP053435">
    <property type="protein sequence ID" value="QJW90864.1"/>
    <property type="molecule type" value="Genomic_DNA"/>
</dbReference>
<evidence type="ECO:0000256" key="2">
    <source>
        <dbReference type="ARBA" id="ARBA00022723"/>
    </source>
</evidence>
<feature type="domain" description="Cytochrome c" evidence="6">
    <location>
        <begin position="58"/>
        <end position="149"/>
    </location>
</feature>
<dbReference type="PANTHER" id="PTHR19328:SF75">
    <property type="entry name" value="ALDOSE SUGAR DEHYDROGENASE YLII"/>
    <property type="match status" value="1"/>
</dbReference>